<gene>
    <name evidence="1" type="ORF">EZS26_000285</name>
</gene>
<proteinExistence type="predicted"/>
<dbReference type="AlphaFoldDB" id="A0A5M8P5V1"/>
<comment type="caution">
    <text evidence="1">The sequence shown here is derived from an EMBL/GenBank/DDBJ whole genome shotgun (WGS) entry which is preliminary data.</text>
</comment>
<organism evidence="1 2">
    <name type="scientific">Candidatus Ordinivivax streblomastigis</name>
    <dbReference type="NCBI Taxonomy" id="2540710"/>
    <lineage>
        <taxon>Bacteria</taxon>
        <taxon>Pseudomonadati</taxon>
        <taxon>Bacteroidota</taxon>
        <taxon>Bacteroidia</taxon>
        <taxon>Bacteroidales</taxon>
        <taxon>Candidatus Ordinivivax</taxon>
    </lineage>
</organism>
<evidence type="ECO:0000313" key="2">
    <source>
        <dbReference type="Proteomes" id="UP000324575"/>
    </source>
</evidence>
<dbReference type="Proteomes" id="UP000324575">
    <property type="component" value="Unassembled WGS sequence"/>
</dbReference>
<evidence type="ECO:0000313" key="1">
    <source>
        <dbReference type="EMBL" id="KAA6303734.1"/>
    </source>
</evidence>
<protein>
    <submittedName>
        <fullName evidence="1">Uncharacterized protein</fullName>
    </submittedName>
</protein>
<reference evidence="1 2" key="1">
    <citation type="submission" date="2019-03" db="EMBL/GenBank/DDBJ databases">
        <title>Single cell metagenomics reveals metabolic interactions within the superorganism composed of flagellate Streblomastix strix and complex community of Bacteroidetes bacteria on its surface.</title>
        <authorList>
            <person name="Treitli S.C."/>
            <person name="Kolisko M."/>
            <person name="Husnik F."/>
            <person name="Keeling P."/>
            <person name="Hampl V."/>
        </authorList>
    </citation>
    <scope>NUCLEOTIDE SEQUENCE [LARGE SCALE GENOMIC DNA]</scope>
    <source>
        <strain evidence="1">St1</strain>
    </source>
</reference>
<accession>A0A5M8P5V1</accession>
<sequence>MTNLIIKFNYARFRNEVSMELNKTFKGLIEKYKAFTLV</sequence>
<name>A0A5M8P5V1_9BACT</name>
<dbReference type="EMBL" id="SNRX01000001">
    <property type="protein sequence ID" value="KAA6303734.1"/>
    <property type="molecule type" value="Genomic_DNA"/>
</dbReference>